<evidence type="ECO:0000313" key="2">
    <source>
        <dbReference type="EMBL" id="KMT03629.1"/>
    </source>
</evidence>
<sequence>MRGALFGDQVEGYKEAFVYKGEYEIANALIKPVEEQFKSSSSELDYQMSFGRQTVIQPTNTKANPVLLEYQTISSIPKTCDPSEKFGLPLASTMSTTIIHEPNGDRAAALAEWALRHRDTLADRQARVLDVRNTSKERQVMTICALKEKKDDLETFSAIQKLLQVSFLIEVGPKTTLSLNNVLQWIIKRVVPEDEADEVNLKPKPITQPMYYHSVKPDESNPKQKLLGKSTDHNTEGAKNPTHEAAHVFVDEDVLGSTN</sequence>
<feature type="compositionally biased region" description="Basic and acidic residues" evidence="1">
    <location>
        <begin position="230"/>
        <end position="250"/>
    </location>
</feature>
<dbReference type="Gramene" id="KMT03629">
    <property type="protein sequence ID" value="KMT03629"/>
    <property type="gene ID" value="BVRB_8g190420"/>
</dbReference>
<reference evidence="2 3" key="1">
    <citation type="journal article" date="2014" name="Nature">
        <title>The genome of the recently domesticated crop plant sugar beet (Beta vulgaris).</title>
        <authorList>
            <person name="Dohm J.C."/>
            <person name="Minoche A.E."/>
            <person name="Holtgrawe D."/>
            <person name="Capella-Gutierrez S."/>
            <person name="Zakrzewski F."/>
            <person name="Tafer H."/>
            <person name="Rupp O."/>
            <person name="Sorensen T.R."/>
            <person name="Stracke R."/>
            <person name="Reinhardt R."/>
            <person name="Goesmann A."/>
            <person name="Kraft T."/>
            <person name="Schulz B."/>
            <person name="Stadler P.F."/>
            <person name="Schmidt T."/>
            <person name="Gabaldon T."/>
            <person name="Lehrach H."/>
            <person name="Weisshaar B."/>
            <person name="Himmelbauer H."/>
        </authorList>
    </citation>
    <scope>NUCLEOTIDE SEQUENCE [LARGE SCALE GENOMIC DNA]</scope>
    <source>
        <tissue evidence="2">Taproot</tissue>
    </source>
</reference>
<gene>
    <name evidence="2" type="ORF">BVRB_8g190420</name>
</gene>
<evidence type="ECO:0000256" key="1">
    <source>
        <dbReference type="SAM" id="MobiDB-lite"/>
    </source>
</evidence>
<dbReference type="OrthoDB" id="1194401at2759"/>
<name>A0A0J8BUG9_BETVV</name>
<proteinExistence type="predicted"/>
<dbReference type="EMBL" id="KQ090169">
    <property type="protein sequence ID" value="KMT03629.1"/>
    <property type="molecule type" value="Genomic_DNA"/>
</dbReference>
<dbReference type="AlphaFoldDB" id="A0A0J8BUG9"/>
<feature type="region of interest" description="Disordered" evidence="1">
    <location>
        <begin position="201"/>
        <end position="259"/>
    </location>
</feature>
<accession>A0A0J8BUG9</accession>
<organism evidence="2 3">
    <name type="scientific">Beta vulgaris subsp. vulgaris</name>
    <name type="common">Beet</name>
    <dbReference type="NCBI Taxonomy" id="3555"/>
    <lineage>
        <taxon>Eukaryota</taxon>
        <taxon>Viridiplantae</taxon>
        <taxon>Streptophyta</taxon>
        <taxon>Embryophyta</taxon>
        <taxon>Tracheophyta</taxon>
        <taxon>Spermatophyta</taxon>
        <taxon>Magnoliopsida</taxon>
        <taxon>eudicotyledons</taxon>
        <taxon>Gunneridae</taxon>
        <taxon>Pentapetalae</taxon>
        <taxon>Caryophyllales</taxon>
        <taxon>Chenopodiaceae</taxon>
        <taxon>Betoideae</taxon>
        <taxon>Beta</taxon>
    </lineage>
</organism>
<keyword evidence="3" id="KW-1185">Reference proteome</keyword>
<protein>
    <submittedName>
        <fullName evidence="2">Uncharacterized protein</fullName>
    </submittedName>
</protein>
<evidence type="ECO:0000313" key="3">
    <source>
        <dbReference type="Proteomes" id="UP000035740"/>
    </source>
</evidence>
<dbReference type="Proteomes" id="UP000035740">
    <property type="component" value="Chromosome 8"/>
</dbReference>